<sequence>MTIRHLQIFIAVCETMNMTHAARQLHISQPSITQAIHELEDHYGLLLFHRLGRRIFVTAAGQHLLQYAYQITSLIEKAETGMKSLQNQIPIRLGASITIGEVLLVELLQHEHVRLPGQEILSEIHNTKELEQRLMEDKLDLALIEGRLTSPYLTALPFLTDELTAIAAPQNPWSRKEIRQCHDLDHIPVFLRESGSGTRELFARIMDDHAIPYHVCGVYNNSEAIKKAVIANLGTAFLSRRLVQREIEEGLLCELPLPGLSFQRIFQIVYHKDKFLTPSMTHIIRECLTIQNWLPGTHPGEGI</sequence>
<reference evidence="6 7" key="1">
    <citation type="submission" date="2020-04" db="EMBL/GenBank/DDBJ databases">
        <authorList>
            <person name="Hitch T.C.A."/>
            <person name="Wylensek D."/>
            <person name="Clavel T."/>
        </authorList>
    </citation>
    <scope>NUCLEOTIDE SEQUENCE [LARGE SCALE GENOMIC DNA]</scope>
    <source>
        <strain evidence="6 7">Oil-RF-744-FAT-WT-6-1</strain>
    </source>
</reference>
<keyword evidence="3" id="KW-0238">DNA-binding</keyword>
<proteinExistence type="inferred from homology"/>
<dbReference type="InterPro" id="IPR005119">
    <property type="entry name" value="LysR_subst-bd"/>
</dbReference>
<keyword evidence="2" id="KW-0805">Transcription regulation</keyword>
<dbReference type="InterPro" id="IPR036388">
    <property type="entry name" value="WH-like_DNA-bd_sf"/>
</dbReference>
<feature type="domain" description="HTH lysR-type" evidence="5">
    <location>
        <begin position="1"/>
        <end position="58"/>
    </location>
</feature>
<dbReference type="PROSITE" id="PS50931">
    <property type="entry name" value="HTH_LYSR"/>
    <property type="match status" value="1"/>
</dbReference>
<dbReference type="PRINTS" id="PR00039">
    <property type="entry name" value="HTHLYSR"/>
</dbReference>
<comment type="similarity">
    <text evidence="1">Belongs to the LysR transcriptional regulatory family.</text>
</comment>
<evidence type="ECO:0000313" key="7">
    <source>
        <dbReference type="Proteomes" id="UP000591071"/>
    </source>
</evidence>
<evidence type="ECO:0000313" key="6">
    <source>
        <dbReference type="EMBL" id="NME28789.1"/>
    </source>
</evidence>
<gene>
    <name evidence="6" type="ORF">HF872_09190</name>
</gene>
<evidence type="ECO:0000256" key="1">
    <source>
        <dbReference type="ARBA" id="ARBA00009437"/>
    </source>
</evidence>
<evidence type="ECO:0000256" key="4">
    <source>
        <dbReference type="ARBA" id="ARBA00023163"/>
    </source>
</evidence>
<dbReference type="AlphaFoldDB" id="A0A848C0F7"/>
<evidence type="ECO:0000256" key="3">
    <source>
        <dbReference type="ARBA" id="ARBA00023125"/>
    </source>
</evidence>
<dbReference type="RefSeq" id="WP_059077135.1">
    <property type="nucleotide sequence ID" value="NZ_JABAFG010000014.1"/>
</dbReference>
<dbReference type="GO" id="GO:0000976">
    <property type="term" value="F:transcription cis-regulatory region binding"/>
    <property type="evidence" value="ECO:0007669"/>
    <property type="project" value="TreeGrafter"/>
</dbReference>
<protein>
    <submittedName>
        <fullName evidence="6">LysR family transcriptional regulator</fullName>
    </submittedName>
</protein>
<dbReference type="SUPFAM" id="SSF46785">
    <property type="entry name" value="Winged helix' DNA-binding domain"/>
    <property type="match status" value="1"/>
</dbReference>
<dbReference type="PANTHER" id="PTHR30126">
    <property type="entry name" value="HTH-TYPE TRANSCRIPTIONAL REGULATOR"/>
    <property type="match status" value="1"/>
</dbReference>
<accession>A0A848C0F7</accession>
<evidence type="ECO:0000259" key="5">
    <source>
        <dbReference type="PROSITE" id="PS50931"/>
    </source>
</evidence>
<dbReference type="PANTHER" id="PTHR30126:SF39">
    <property type="entry name" value="HTH-TYPE TRANSCRIPTIONAL REGULATOR CYSL"/>
    <property type="match status" value="1"/>
</dbReference>
<dbReference type="FunFam" id="1.10.10.10:FF:000001">
    <property type="entry name" value="LysR family transcriptional regulator"/>
    <property type="match status" value="1"/>
</dbReference>
<dbReference type="Gene3D" id="1.10.10.10">
    <property type="entry name" value="Winged helix-like DNA-binding domain superfamily/Winged helix DNA-binding domain"/>
    <property type="match status" value="1"/>
</dbReference>
<dbReference type="Pfam" id="PF03466">
    <property type="entry name" value="LysR_substrate"/>
    <property type="match status" value="1"/>
</dbReference>
<comment type="caution">
    <text evidence="6">The sequence shown here is derived from an EMBL/GenBank/DDBJ whole genome shotgun (WGS) entry which is preliminary data.</text>
</comment>
<dbReference type="Gene3D" id="3.40.190.290">
    <property type="match status" value="1"/>
</dbReference>
<name>A0A848C0F7_9FIRM</name>
<organism evidence="6 7">
    <name type="scientific">Megasphaera hexanoica</name>
    <dbReference type="NCBI Taxonomy" id="1675036"/>
    <lineage>
        <taxon>Bacteria</taxon>
        <taxon>Bacillati</taxon>
        <taxon>Bacillota</taxon>
        <taxon>Negativicutes</taxon>
        <taxon>Veillonellales</taxon>
        <taxon>Veillonellaceae</taxon>
        <taxon>Megasphaera</taxon>
    </lineage>
</organism>
<dbReference type="GO" id="GO:0003700">
    <property type="term" value="F:DNA-binding transcription factor activity"/>
    <property type="evidence" value="ECO:0007669"/>
    <property type="project" value="InterPro"/>
</dbReference>
<dbReference type="InterPro" id="IPR000847">
    <property type="entry name" value="LysR_HTH_N"/>
</dbReference>
<dbReference type="Pfam" id="PF00126">
    <property type="entry name" value="HTH_1"/>
    <property type="match status" value="1"/>
</dbReference>
<dbReference type="Proteomes" id="UP000591071">
    <property type="component" value="Unassembled WGS sequence"/>
</dbReference>
<evidence type="ECO:0000256" key="2">
    <source>
        <dbReference type="ARBA" id="ARBA00023015"/>
    </source>
</evidence>
<dbReference type="EMBL" id="JABAFG010000014">
    <property type="protein sequence ID" value="NME28789.1"/>
    <property type="molecule type" value="Genomic_DNA"/>
</dbReference>
<dbReference type="SUPFAM" id="SSF53850">
    <property type="entry name" value="Periplasmic binding protein-like II"/>
    <property type="match status" value="1"/>
</dbReference>
<dbReference type="InterPro" id="IPR036390">
    <property type="entry name" value="WH_DNA-bd_sf"/>
</dbReference>
<keyword evidence="4" id="KW-0804">Transcription</keyword>